<reference evidence="3" key="1">
    <citation type="submission" date="2021-06" db="EMBL/GenBank/DDBJ databases">
        <authorList>
            <person name="Kallberg Y."/>
            <person name="Tangrot J."/>
            <person name="Rosling A."/>
        </authorList>
    </citation>
    <scope>NUCLEOTIDE SEQUENCE</scope>
    <source>
        <strain evidence="3">FL966</strain>
    </source>
</reference>
<proteinExistence type="predicted"/>
<sequence length="747" mass="86128">MSVITQTLNAKFIVTEYILTAEYLELYAMYLAYLSTKSKPKIFREHKNQLEREWYARCMTQTNEISAGSSESFYECKNCLAREFHAHCLENETFEEAEQKKQNEAKQQITNAARIKNYDTNAVKKVVGTKQSSIFSTCCAKGKVQLPVISTPPILLHKLLTEESAQACDFRKKIQLQYTTPTGSEVAVLIVGDGQDIEPSNRDIVLQKQGSGFQRISEIYQSYSPLHYVLLFLHGNSGWHPESTSEDECTNDNTIRGHVSMMQCYVYHLQLQIHEPSKIFVLHRARHLFQQYIVDAYAYIKQSRLNYLRHNQKTICAELYSGLQDTLTTTNELPTISSNSNIDTSTVEVIDEIWQYIDAYYVSVSESFWRIIHYKMHNEAPDIMHLVVHLPGQHMITFSDNDSLKAIVQHVQNKKTTLTAWFEANRDPMLAPLVSKYTYAQFPQAFVFNKNTKKWKPRLLQDDLEWDRCLEEAAKIRSGHQLRHLFAIILINCQPNEPDFTEDVIYHSQNHNLQLTEHEIENDALNKLEIILLQQNKTLKDFPNMPLPDSVHEFRNELINEELNYNIQTLTEFVELNTNHLNKDQLKLIDFIYPVLQIYTHDPTYIVERSILVPCNSEVNMLNTEILLQFPGEAKTYYSANVLDQTLAIYNPAHEDMYSTKYLNSLMLSGLPPYALTLKVGSPIILLCNIDRNEGFCNGTQLICRTLQSNVIEAKHVSGSFKGKKVFLPCVELSPTNSSLLFAFKQH</sequence>
<dbReference type="AlphaFoldDB" id="A0A9N9GHW1"/>
<dbReference type="EMBL" id="CAJVQA010004641">
    <property type="protein sequence ID" value="CAG8603148.1"/>
    <property type="molecule type" value="Genomic_DNA"/>
</dbReference>
<feature type="domain" description="DNA helicase Pif1-like 2B" evidence="2">
    <location>
        <begin position="662"/>
        <end position="704"/>
    </location>
</feature>
<dbReference type="PANTHER" id="PTHR10492">
    <property type="match status" value="1"/>
</dbReference>
<evidence type="ECO:0000259" key="2">
    <source>
        <dbReference type="Pfam" id="PF21530"/>
    </source>
</evidence>
<name>A0A9N9GHW1_9GLOM</name>
<organism evidence="3 4">
    <name type="scientific">Cetraspora pellucida</name>
    <dbReference type="NCBI Taxonomy" id="1433469"/>
    <lineage>
        <taxon>Eukaryota</taxon>
        <taxon>Fungi</taxon>
        <taxon>Fungi incertae sedis</taxon>
        <taxon>Mucoromycota</taxon>
        <taxon>Glomeromycotina</taxon>
        <taxon>Glomeromycetes</taxon>
        <taxon>Diversisporales</taxon>
        <taxon>Gigasporaceae</taxon>
        <taxon>Cetraspora</taxon>
    </lineage>
</organism>
<dbReference type="PANTHER" id="PTHR10492:SF57">
    <property type="entry name" value="ATP-DEPENDENT DNA HELICASE"/>
    <property type="match status" value="1"/>
</dbReference>
<dbReference type="InterPro" id="IPR025476">
    <property type="entry name" value="Helitron_helicase-like"/>
</dbReference>
<feature type="domain" description="Helitron helicase-like" evidence="1">
    <location>
        <begin position="279"/>
        <end position="447"/>
    </location>
</feature>
<dbReference type="Pfam" id="PF21530">
    <property type="entry name" value="Pif1_2B_dom"/>
    <property type="match status" value="1"/>
</dbReference>
<dbReference type="InterPro" id="IPR049163">
    <property type="entry name" value="Pif1-like_2B_dom"/>
</dbReference>
<protein>
    <submittedName>
        <fullName evidence="3">12337_t:CDS:1</fullName>
    </submittedName>
</protein>
<dbReference type="Proteomes" id="UP000789759">
    <property type="component" value="Unassembled WGS sequence"/>
</dbReference>
<dbReference type="OrthoDB" id="2415504at2759"/>
<evidence type="ECO:0000259" key="1">
    <source>
        <dbReference type="Pfam" id="PF14214"/>
    </source>
</evidence>
<accession>A0A9N9GHW1</accession>
<evidence type="ECO:0000313" key="4">
    <source>
        <dbReference type="Proteomes" id="UP000789759"/>
    </source>
</evidence>
<comment type="caution">
    <text evidence="3">The sequence shown here is derived from an EMBL/GenBank/DDBJ whole genome shotgun (WGS) entry which is preliminary data.</text>
</comment>
<dbReference type="Pfam" id="PF14214">
    <property type="entry name" value="Helitron_like_N"/>
    <property type="match status" value="1"/>
</dbReference>
<evidence type="ECO:0000313" key="3">
    <source>
        <dbReference type="EMBL" id="CAG8603148.1"/>
    </source>
</evidence>
<keyword evidence="4" id="KW-1185">Reference proteome</keyword>
<gene>
    <name evidence="3" type="ORF">CPELLU_LOCUS7092</name>
</gene>